<evidence type="ECO:0000313" key="1">
    <source>
        <dbReference type="EMBL" id="MCF0059946.1"/>
    </source>
</evidence>
<dbReference type="RefSeq" id="WP_234652266.1">
    <property type="nucleotide sequence ID" value="NZ_CP094997.1"/>
</dbReference>
<protein>
    <submittedName>
        <fullName evidence="1">Uncharacterized protein</fullName>
    </submittedName>
</protein>
<accession>A0A9X1PIF2</accession>
<name>A0A9X1PIF2_9BACT</name>
<dbReference type="AlphaFoldDB" id="A0A9X1PIF2"/>
<sequence length="98" mass="11575">MRFKEVSISAIQEDLMQFRISDGLVYIPNSDFVNEEYTISDIGEHEAEAFENLFEELKKRRIPFYYSISLNGDLYFRVENIPGFSLADEMKKKQLRIP</sequence>
<gene>
    <name evidence="1" type="ORF">LXM26_00465</name>
</gene>
<organism evidence="1 2">
    <name type="scientific">Dyadobacter chenwenxiniae</name>
    <dbReference type="NCBI Taxonomy" id="2906456"/>
    <lineage>
        <taxon>Bacteria</taxon>
        <taxon>Pseudomonadati</taxon>
        <taxon>Bacteroidota</taxon>
        <taxon>Cytophagia</taxon>
        <taxon>Cytophagales</taxon>
        <taxon>Spirosomataceae</taxon>
        <taxon>Dyadobacter</taxon>
    </lineage>
</organism>
<reference evidence="1" key="1">
    <citation type="submission" date="2021-12" db="EMBL/GenBank/DDBJ databases">
        <title>Novel species in genus Dyadobacter.</title>
        <authorList>
            <person name="Ma C."/>
        </authorList>
    </citation>
    <scope>NUCLEOTIDE SEQUENCE</scope>
    <source>
        <strain evidence="1">LJ419</strain>
    </source>
</reference>
<proteinExistence type="predicted"/>
<dbReference type="EMBL" id="JAJTTC010000001">
    <property type="protein sequence ID" value="MCF0059946.1"/>
    <property type="molecule type" value="Genomic_DNA"/>
</dbReference>
<dbReference type="Proteomes" id="UP001139000">
    <property type="component" value="Unassembled WGS sequence"/>
</dbReference>
<comment type="caution">
    <text evidence="1">The sequence shown here is derived from an EMBL/GenBank/DDBJ whole genome shotgun (WGS) entry which is preliminary data.</text>
</comment>
<evidence type="ECO:0000313" key="2">
    <source>
        <dbReference type="Proteomes" id="UP001139000"/>
    </source>
</evidence>
<keyword evidence="2" id="KW-1185">Reference proteome</keyword>